<dbReference type="EMBL" id="CP003470">
    <property type="protein sequence ID" value="AGG89895.1"/>
    <property type="molecule type" value="Genomic_DNA"/>
</dbReference>
<gene>
    <name evidence="1" type="ORF">R2APBS1_2818</name>
</gene>
<dbReference type="AlphaFoldDB" id="M4NG17"/>
<dbReference type="STRING" id="666685.R2APBS1_2818"/>
<evidence type="ECO:0000313" key="1">
    <source>
        <dbReference type="EMBL" id="AGG89895.1"/>
    </source>
</evidence>
<dbReference type="KEGG" id="rhd:R2APBS1_2818"/>
<dbReference type="OrthoDB" id="983041at2"/>
<sequence precursor="true">MKKVHQTLFGRPDGPTAEIGNCYPACVASLLGLDLAKVPHFHQLHDDAEGALDEILAFLHGQGYSCLRYEWAPWVNRYLPGALAIFGGKSPRGDWLHAVVGQVTADGWRLVHDPHPSGAGILGEPVDVELLFPLMRAEAA</sequence>
<protein>
    <recommendedName>
        <fullName evidence="3">Peptidase C39-like domain-containing protein</fullName>
    </recommendedName>
</protein>
<keyword evidence="2" id="KW-1185">Reference proteome</keyword>
<evidence type="ECO:0008006" key="3">
    <source>
        <dbReference type="Google" id="ProtNLM"/>
    </source>
</evidence>
<accession>M4NG17</accession>
<dbReference type="HOGENOM" id="CLU_1833627_0_0_6"/>
<dbReference type="RefSeq" id="WP_015448365.1">
    <property type="nucleotide sequence ID" value="NC_020541.1"/>
</dbReference>
<name>M4NG17_9GAMM</name>
<dbReference type="Proteomes" id="UP000011859">
    <property type="component" value="Chromosome"/>
</dbReference>
<evidence type="ECO:0000313" key="2">
    <source>
        <dbReference type="Proteomes" id="UP000011859"/>
    </source>
</evidence>
<organism evidence="1 2">
    <name type="scientific">Rhodanobacter denitrificans</name>
    <dbReference type="NCBI Taxonomy" id="666685"/>
    <lineage>
        <taxon>Bacteria</taxon>
        <taxon>Pseudomonadati</taxon>
        <taxon>Pseudomonadota</taxon>
        <taxon>Gammaproteobacteria</taxon>
        <taxon>Lysobacterales</taxon>
        <taxon>Rhodanobacteraceae</taxon>
        <taxon>Rhodanobacter</taxon>
    </lineage>
</organism>
<proteinExistence type="predicted"/>
<reference evidence="1 2" key="1">
    <citation type="submission" date="2012-04" db="EMBL/GenBank/DDBJ databases">
        <title>Complete genome of Rhodanobacter sp. 2APBS1.</title>
        <authorList>
            <consortium name="US DOE Joint Genome Institute"/>
            <person name="Huntemann M."/>
            <person name="Wei C.-L."/>
            <person name="Han J."/>
            <person name="Detter J.C."/>
            <person name="Han C."/>
            <person name="Tapia R."/>
            <person name="Munk A.C.C."/>
            <person name="Chen A."/>
            <person name="Krypides N."/>
            <person name="Mavromatis K."/>
            <person name="Markowitz V."/>
            <person name="Szeto E."/>
            <person name="Ivanova N."/>
            <person name="Mikhailova N."/>
            <person name="Ovchinnikova G."/>
            <person name="Pagani I."/>
            <person name="Pati A."/>
            <person name="Goodwin L."/>
            <person name="Peters L."/>
            <person name="Pitluck S."/>
            <person name="Woyke T."/>
            <person name="Prakash O."/>
            <person name="Elkins J."/>
            <person name="Brown S."/>
            <person name="Palumbo A."/>
            <person name="Hemme C."/>
            <person name="Zhou J."/>
            <person name="Watson D."/>
            <person name="Jardine P."/>
            <person name="Kostka J."/>
            <person name="Green S."/>
        </authorList>
    </citation>
    <scope>NUCLEOTIDE SEQUENCE [LARGE SCALE GENOMIC DNA]</scope>
    <source>
        <strain evidence="1 2">2APBS1</strain>
    </source>
</reference>